<proteinExistence type="predicted"/>
<reference evidence="2" key="1">
    <citation type="journal article" date="2011" name="Proc. Natl. Acad. Sci. U.S.A.">
        <title>Genomic insights into the physiology and ecology of the marine filamentous cyanobacterium Lyngbya majuscula.</title>
        <authorList>
            <person name="Jones A.C."/>
            <person name="Monroe E.A."/>
            <person name="Podell S."/>
            <person name="Hess W.R."/>
            <person name="Klages S."/>
            <person name="Esquenazi E."/>
            <person name="Niessen S."/>
            <person name="Hoover H."/>
            <person name="Rothmann M."/>
            <person name="Lasken R.S."/>
            <person name="Yates J.R.III."/>
            <person name="Reinhardt R."/>
            <person name="Kube M."/>
            <person name="Burkart M.D."/>
            <person name="Allen E.E."/>
            <person name="Dorrestein P.C."/>
            <person name="Gerwick W.H."/>
            <person name="Gerwick L."/>
        </authorList>
    </citation>
    <scope>NUCLEOTIDE SEQUENCE [LARGE SCALE GENOMIC DNA]</scope>
    <source>
        <strain evidence="2">3L</strain>
    </source>
</reference>
<dbReference type="EMBL" id="GL890843">
    <property type="protein sequence ID" value="EGJ33603.1"/>
    <property type="molecule type" value="Genomic_DNA"/>
</dbReference>
<dbReference type="AlphaFoldDB" id="F4XP68"/>
<protein>
    <submittedName>
        <fullName evidence="1">Uncharacterized protein</fullName>
    </submittedName>
</protein>
<evidence type="ECO:0000313" key="2">
    <source>
        <dbReference type="Proteomes" id="UP000003959"/>
    </source>
</evidence>
<dbReference type="Proteomes" id="UP000003959">
    <property type="component" value="Unassembled WGS sequence"/>
</dbReference>
<name>F4XP68_9CYAN</name>
<sequence length="57" mass="6705">MIIKILWKLIRGFIVRQKQCPFVGIAGKFGWELNWKSKKKFPDIVAEMVESDLSFFS</sequence>
<organism evidence="1 2">
    <name type="scientific">Moorena producens 3L</name>
    <dbReference type="NCBI Taxonomy" id="489825"/>
    <lineage>
        <taxon>Bacteria</taxon>
        <taxon>Bacillati</taxon>
        <taxon>Cyanobacteriota</taxon>
        <taxon>Cyanophyceae</taxon>
        <taxon>Coleofasciculales</taxon>
        <taxon>Coleofasciculaceae</taxon>
        <taxon>Moorena</taxon>
    </lineage>
</organism>
<gene>
    <name evidence="1" type="ORF">LYNGBM3L_28280</name>
</gene>
<accession>F4XP68</accession>
<evidence type="ECO:0000313" key="1">
    <source>
        <dbReference type="EMBL" id="EGJ33603.1"/>
    </source>
</evidence>
<dbReference type="HOGENOM" id="CLU_2991799_0_0_3"/>
<keyword evidence="2" id="KW-1185">Reference proteome</keyword>